<dbReference type="OrthoDB" id="4036575at2759"/>
<name>A0A1G4ITS4_9SACH</name>
<keyword evidence="3" id="KW-1185">Reference proteome</keyword>
<gene>
    <name evidence="2" type="ORF">LAME_0B02784G</name>
</gene>
<proteinExistence type="predicted"/>
<protein>
    <submittedName>
        <fullName evidence="2">LAME_0B02784g1_1</fullName>
    </submittedName>
</protein>
<evidence type="ECO:0000313" key="3">
    <source>
        <dbReference type="Proteomes" id="UP000191144"/>
    </source>
</evidence>
<dbReference type="Proteomes" id="UP000191144">
    <property type="component" value="Chromosome B"/>
</dbReference>
<sequence>MFPIAIENSRHHSLPPLLLPDISRMGAAAAAAAAASTSSSLLLSSSHALFHGSSSSALYGHHVPRLQPLPLPRSHDQARPLPLPPAAGLESLARIAVATETRPVTPDAGYADREVPAPRRRSRSSPRSRMPLYADAASSSVSSVGAGASVDASALPAAAASGAPAAALRGTKRQRAGPSCDTCRLKKIKCDARIQTLWQHESLVMFNGDRAESLHVIITADEVRDHVLASAQLPTHVKATLQERLARCEPSEELIRHVDKLILFKPCASCVKAARPASRDLENATAAATTSAATSAGCCNFAKGYTRADIAVFTRLCRKLGTRAQLSDFSVSDYREAGY</sequence>
<dbReference type="EMBL" id="LT598478">
    <property type="protein sequence ID" value="SCU80367.1"/>
    <property type="molecule type" value="Genomic_DNA"/>
</dbReference>
<dbReference type="InterPro" id="IPR036864">
    <property type="entry name" value="Zn2-C6_fun-type_DNA-bd_sf"/>
</dbReference>
<evidence type="ECO:0000313" key="2">
    <source>
        <dbReference type="EMBL" id="SCU80367.1"/>
    </source>
</evidence>
<feature type="region of interest" description="Disordered" evidence="1">
    <location>
        <begin position="103"/>
        <end position="133"/>
    </location>
</feature>
<accession>A0A1G4ITS4</accession>
<reference evidence="3" key="1">
    <citation type="submission" date="2016-03" db="EMBL/GenBank/DDBJ databases">
        <authorList>
            <person name="Devillers Hugo."/>
        </authorList>
    </citation>
    <scope>NUCLEOTIDE SEQUENCE [LARGE SCALE GENOMIC DNA]</scope>
</reference>
<evidence type="ECO:0000256" key="1">
    <source>
        <dbReference type="SAM" id="MobiDB-lite"/>
    </source>
</evidence>
<dbReference type="InterPro" id="IPR001138">
    <property type="entry name" value="Zn2Cys6_DnaBD"/>
</dbReference>
<dbReference type="SUPFAM" id="SSF57701">
    <property type="entry name" value="Zn2/Cys6 DNA-binding domain"/>
    <property type="match status" value="1"/>
</dbReference>
<dbReference type="GO" id="GO:0008270">
    <property type="term" value="F:zinc ion binding"/>
    <property type="evidence" value="ECO:0007669"/>
    <property type="project" value="InterPro"/>
</dbReference>
<dbReference type="GO" id="GO:0000981">
    <property type="term" value="F:DNA-binding transcription factor activity, RNA polymerase II-specific"/>
    <property type="evidence" value="ECO:0007669"/>
    <property type="project" value="InterPro"/>
</dbReference>
<dbReference type="CDD" id="cd00067">
    <property type="entry name" value="GAL4"/>
    <property type="match status" value="1"/>
</dbReference>
<dbReference type="AlphaFoldDB" id="A0A1G4ITS4"/>
<organism evidence="2 3">
    <name type="scientific">Lachancea meyersii CBS 8951</name>
    <dbReference type="NCBI Taxonomy" id="1266667"/>
    <lineage>
        <taxon>Eukaryota</taxon>
        <taxon>Fungi</taxon>
        <taxon>Dikarya</taxon>
        <taxon>Ascomycota</taxon>
        <taxon>Saccharomycotina</taxon>
        <taxon>Saccharomycetes</taxon>
        <taxon>Saccharomycetales</taxon>
        <taxon>Saccharomycetaceae</taxon>
        <taxon>Lachancea</taxon>
    </lineage>
</organism>